<evidence type="ECO:0000256" key="2">
    <source>
        <dbReference type="ARBA" id="ARBA00005887"/>
    </source>
</evidence>
<evidence type="ECO:0000256" key="8">
    <source>
        <dbReference type="ARBA" id="ARBA00050025"/>
    </source>
</evidence>
<comment type="caution">
    <text evidence="11">The sequence shown here is derived from an EMBL/GenBank/DDBJ whole genome shotgun (WGS) entry which is preliminary data.</text>
</comment>
<dbReference type="PANTHER" id="PTHR43029:SF10">
    <property type="entry name" value="AMMONIUM TRANSPORTER MEP2"/>
    <property type="match status" value="1"/>
</dbReference>
<dbReference type="InterPro" id="IPR001905">
    <property type="entry name" value="Ammonium_transpt"/>
</dbReference>
<protein>
    <recommendedName>
        <fullName evidence="8 9">Ammonium transporter</fullName>
    </recommendedName>
</protein>
<evidence type="ECO:0000256" key="4">
    <source>
        <dbReference type="ARBA" id="ARBA00022692"/>
    </source>
</evidence>
<feature type="transmembrane region" description="Helical" evidence="9">
    <location>
        <begin position="351"/>
        <end position="375"/>
    </location>
</feature>
<evidence type="ECO:0000256" key="9">
    <source>
        <dbReference type="RuleBase" id="RU362002"/>
    </source>
</evidence>
<dbReference type="InterPro" id="IPR029020">
    <property type="entry name" value="Ammonium/urea_transptr"/>
</dbReference>
<comment type="similarity">
    <text evidence="2 9">Belongs to the ammonia transporter channel (TC 1.A.11.2) family.</text>
</comment>
<dbReference type="GO" id="GO:0005886">
    <property type="term" value="C:plasma membrane"/>
    <property type="evidence" value="ECO:0007669"/>
    <property type="project" value="UniProtKB-SubCell"/>
</dbReference>
<feature type="transmembrane region" description="Helical" evidence="9">
    <location>
        <begin position="12"/>
        <end position="34"/>
    </location>
</feature>
<dbReference type="PANTHER" id="PTHR43029">
    <property type="entry name" value="AMMONIUM TRANSPORTER MEP2"/>
    <property type="match status" value="1"/>
</dbReference>
<dbReference type="InterPro" id="IPR024041">
    <property type="entry name" value="NH4_transpt_AmtB-like_dom"/>
</dbReference>
<gene>
    <name evidence="11" type="ORF">ST398NM02_2081</name>
</gene>
<sequence>MVSMNLNDTIFMFLCTLLVWLMTPGLSLFYGGLVQSKNALNTVMQSMAAIVLVTFVWITVGFTISFGEGNLWFGNWEYTFLNHVGFATQEDISPHIPLALFMLFQMMFCTIAISILSGSIAEKMKFIPYLLFVVIWTALVYSPVAHWVWGGGWINKLGVLDFAGGTVVHITSGVSGLVLAIMIGKGNKHSESTPHNLIITLIGGIFVWIGWYGFNVGSAFTFDKIAMLAFTNTVISASAGAIGWLILEYIFKKTTSLLGLLLGALAGLVVITPAAGYVTYLSATIMALIGGICCYIVINYIKVKLKYHDALDAFGIHGVGGIIGAVLTAFFQSKKANPDIENGFIYTGDVHIILVQILCVTAVVIFSIVMTFIIAKVIKLITPLSVTEQETNIGLDKIVHGEHAYFEGELNRFNKHIRY</sequence>
<evidence type="ECO:0000256" key="6">
    <source>
        <dbReference type="ARBA" id="ARBA00023136"/>
    </source>
</evidence>
<dbReference type="Proteomes" id="UP000003093">
    <property type="component" value="Unassembled WGS sequence"/>
</dbReference>
<proteinExistence type="inferred from homology"/>
<evidence type="ECO:0000256" key="1">
    <source>
        <dbReference type="ARBA" id="ARBA00004141"/>
    </source>
</evidence>
<keyword evidence="3 9" id="KW-0813">Transport</keyword>
<evidence type="ECO:0000313" key="11">
    <source>
        <dbReference type="EMBL" id="EIA14009.1"/>
    </source>
</evidence>
<feature type="transmembrane region" description="Helical" evidence="9">
    <location>
        <begin position="129"/>
        <end position="150"/>
    </location>
</feature>
<feature type="transmembrane region" description="Helical" evidence="9">
    <location>
        <begin position="46"/>
        <end position="66"/>
    </location>
</feature>
<reference evidence="11 12" key="1">
    <citation type="journal article" date="2012" name="MBio">
        <title>Identification of a highly transmissible animal-independent Staphylococcus aureus ST398 clone with distinct genomic and cell adhesion properties.</title>
        <authorList>
            <person name="Uhlemann A.C."/>
            <person name="Porcella S.F."/>
            <person name="Trivedi S."/>
            <person name="Sullivan S.B."/>
            <person name="Hafer C."/>
            <person name="Kennedy A.D."/>
            <person name="Barbian K.D."/>
            <person name="McCarthy A.J."/>
            <person name="Street C."/>
            <person name="Hirschberg D.L."/>
            <person name="Lipkin W.I."/>
            <person name="Lindsay J.A."/>
            <person name="DeLeo F.R."/>
            <person name="Lowy F.D."/>
        </authorList>
    </citation>
    <scope>NUCLEOTIDE SEQUENCE [LARGE SCALE GENOMIC DNA]</scope>
    <source>
        <strain evidence="11 12">DR10</strain>
    </source>
</reference>
<dbReference type="SUPFAM" id="SSF111352">
    <property type="entry name" value="Ammonium transporter"/>
    <property type="match status" value="1"/>
</dbReference>
<keyword evidence="5 9" id="KW-1133">Transmembrane helix</keyword>
<feature type="transmembrane region" description="Helical" evidence="9">
    <location>
        <begin position="196"/>
        <end position="214"/>
    </location>
</feature>
<dbReference type="GO" id="GO:0072488">
    <property type="term" value="P:ammonium transmembrane transport"/>
    <property type="evidence" value="ECO:0007669"/>
    <property type="project" value="UniProtKB-KW"/>
</dbReference>
<evidence type="ECO:0000256" key="5">
    <source>
        <dbReference type="ARBA" id="ARBA00022989"/>
    </source>
</evidence>
<evidence type="ECO:0000256" key="7">
    <source>
        <dbReference type="ARBA" id="ARBA00023177"/>
    </source>
</evidence>
<dbReference type="AlphaFoldDB" id="A0ABC9PZK5"/>
<comment type="subcellular location">
    <subcellularLocation>
        <location evidence="9">Cell membrane</location>
        <topology evidence="9">Multi-pass membrane protein</topology>
    </subcellularLocation>
    <subcellularLocation>
        <location evidence="1">Membrane</location>
        <topology evidence="1">Multi-pass membrane protein</topology>
    </subcellularLocation>
</comment>
<name>A0ABC9PZK5_STAA5</name>
<feature type="transmembrane region" description="Helical" evidence="9">
    <location>
        <begin position="310"/>
        <end position="331"/>
    </location>
</feature>
<feature type="transmembrane region" description="Helical" evidence="9">
    <location>
        <begin position="162"/>
        <end position="184"/>
    </location>
</feature>
<organism evidence="11 12">
    <name type="scientific">Staphylococcus aureus subsp. aureus DR10</name>
    <dbReference type="NCBI Taxonomy" id="1155079"/>
    <lineage>
        <taxon>Bacteria</taxon>
        <taxon>Bacillati</taxon>
        <taxon>Bacillota</taxon>
        <taxon>Bacilli</taxon>
        <taxon>Bacillales</taxon>
        <taxon>Staphylococcaceae</taxon>
        <taxon>Staphylococcus</taxon>
    </lineage>
</organism>
<feature type="transmembrane region" description="Helical" evidence="9">
    <location>
        <begin position="277"/>
        <end position="298"/>
    </location>
</feature>
<keyword evidence="7 9" id="KW-0924">Ammonia transport</keyword>
<evidence type="ECO:0000256" key="3">
    <source>
        <dbReference type="ARBA" id="ARBA00022448"/>
    </source>
</evidence>
<feature type="transmembrane region" description="Helical" evidence="9">
    <location>
        <begin position="96"/>
        <end position="117"/>
    </location>
</feature>
<feature type="transmembrane region" description="Helical" evidence="9">
    <location>
        <begin position="254"/>
        <end position="271"/>
    </location>
</feature>
<feature type="transmembrane region" description="Helical" evidence="9">
    <location>
        <begin position="226"/>
        <end position="247"/>
    </location>
</feature>
<keyword evidence="6 9" id="KW-0472">Membrane</keyword>
<accession>A0ABC9PZK5</accession>
<keyword evidence="4 9" id="KW-0812">Transmembrane</keyword>
<dbReference type="Pfam" id="PF00909">
    <property type="entry name" value="Ammonium_transp"/>
    <property type="match status" value="1"/>
</dbReference>
<evidence type="ECO:0000259" key="10">
    <source>
        <dbReference type="Pfam" id="PF00909"/>
    </source>
</evidence>
<evidence type="ECO:0000313" key="12">
    <source>
        <dbReference type="Proteomes" id="UP000003093"/>
    </source>
</evidence>
<dbReference type="EMBL" id="AIDT01000009">
    <property type="protein sequence ID" value="EIA14009.1"/>
    <property type="molecule type" value="Genomic_DNA"/>
</dbReference>
<dbReference type="Gene3D" id="1.10.3430.10">
    <property type="entry name" value="Ammonium transporter AmtB like domains"/>
    <property type="match status" value="1"/>
</dbReference>
<feature type="domain" description="Ammonium transporter AmtB-like" evidence="10">
    <location>
        <begin position="11"/>
        <end position="405"/>
    </location>
</feature>
<dbReference type="NCBIfam" id="TIGR00836">
    <property type="entry name" value="amt"/>
    <property type="match status" value="1"/>
</dbReference>